<keyword evidence="7" id="KW-0472">Membrane</keyword>
<organism evidence="9 10">
    <name type="scientific">Corynebacterium diphtheriae</name>
    <dbReference type="NCBI Taxonomy" id="1717"/>
    <lineage>
        <taxon>Bacteria</taxon>
        <taxon>Bacillati</taxon>
        <taxon>Actinomycetota</taxon>
        <taxon>Actinomycetes</taxon>
        <taxon>Mycobacteriales</taxon>
        <taxon>Corynebacteriaceae</taxon>
        <taxon>Corynebacterium</taxon>
    </lineage>
</organism>
<evidence type="ECO:0000256" key="2">
    <source>
        <dbReference type="ARBA" id="ARBA00022490"/>
    </source>
</evidence>
<evidence type="ECO:0000256" key="4">
    <source>
        <dbReference type="ARBA" id="ARBA00023212"/>
    </source>
</evidence>
<comment type="subcellular location">
    <subcellularLocation>
        <location evidence="1">Cytoplasm</location>
        <location evidence="1">Cytoskeleton</location>
    </subcellularLocation>
</comment>
<proteinExistence type="predicted"/>
<evidence type="ECO:0000256" key="3">
    <source>
        <dbReference type="ARBA" id="ARBA00023175"/>
    </source>
</evidence>
<evidence type="ECO:0000313" key="9">
    <source>
        <dbReference type="EMBL" id="CAB0582302.1"/>
    </source>
</evidence>
<feature type="coiled-coil region" evidence="5">
    <location>
        <begin position="37"/>
        <end position="64"/>
    </location>
</feature>
<name>A0A811G0U9_CORDP</name>
<dbReference type="PANTHER" id="PTHR47970:SF12">
    <property type="entry name" value="KINESIN FAMILY MEMBER 11"/>
    <property type="match status" value="1"/>
</dbReference>
<keyword evidence="7" id="KW-1133">Transmembrane helix</keyword>
<feature type="region of interest" description="Disordered" evidence="6">
    <location>
        <begin position="1317"/>
        <end position="1345"/>
    </location>
</feature>
<dbReference type="GO" id="GO:0008574">
    <property type="term" value="F:plus-end-directed microtubule motor activity"/>
    <property type="evidence" value="ECO:0007669"/>
    <property type="project" value="TreeGrafter"/>
</dbReference>
<evidence type="ECO:0000259" key="8">
    <source>
        <dbReference type="Pfam" id="PF10145"/>
    </source>
</evidence>
<gene>
    <name evidence="9" type="ORF">CIP107547_00314</name>
</gene>
<feature type="compositionally biased region" description="Basic and acidic residues" evidence="6">
    <location>
        <begin position="1326"/>
        <end position="1345"/>
    </location>
</feature>
<dbReference type="InterPro" id="IPR047149">
    <property type="entry name" value="KIF11-like"/>
</dbReference>
<keyword evidence="4" id="KW-0206">Cytoskeleton</keyword>
<dbReference type="GO" id="GO:0072686">
    <property type="term" value="C:mitotic spindle"/>
    <property type="evidence" value="ECO:0007669"/>
    <property type="project" value="TreeGrafter"/>
</dbReference>
<feature type="transmembrane region" description="Helical" evidence="7">
    <location>
        <begin position="631"/>
        <end position="659"/>
    </location>
</feature>
<keyword evidence="7" id="KW-0812">Transmembrane</keyword>
<accession>A0A811G0U9</accession>
<dbReference type="GO" id="GO:0005876">
    <property type="term" value="C:spindle microtubule"/>
    <property type="evidence" value="ECO:0007669"/>
    <property type="project" value="TreeGrafter"/>
</dbReference>
<evidence type="ECO:0000256" key="5">
    <source>
        <dbReference type="SAM" id="Coils"/>
    </source>
</evidence>
<protein>
    <recommendedName>
        <fullName evidence="8">Phage tail tape measure protein domain-containing protein</fullName>
    </recommendedName>
</protein>
<keyword evidence="3" id="KW-0505">Motor protein</keyword>
<feature type="coiled-coil region" evidence="5">
    <location>
        <begin position="1401"/>
        <end position="1428"/>
    </location>
</feature>
<keyword evidence="2" id="KW-0963">Cytoplasm</keyword>
<dbReference type="Proteomes" id="UP000480222">
    <property type="component" value="Unassembled WGS sequence"/>
</dbReference>
<dbReference type="PANTHER" id="PTHR47970">
    <property type="entry name" value="KINESIN-LIKE PROTEIN KIF11"/>
    <property type="match status" value="1"/>
</dbReference>
<feature type="domain" description="Phage tail tape measure protein" evidence="8">
    <location>
        <begin position="245"/>
        <end position="396"/>
    </location>
</feature>
<evidence type="ECO:0000313" key="10">
    <source>
        <dbReference type="Proteomes" id="UP000480222"/>
    </source>
</evidence>
<evidence type="ECO:0000256" key="7">
    <source>
        <dbReference type="SAM" id="Phobius"/>
    </source>
</evidence>
<dbReference type="RefSeq" id="WP_072564848.1">
    <property type="nucleotide sequence ID" value="NZ_MKYM01000004.1"/>
</dbReference>
<dbReference type="Pfam" id="PF10145">
    <property type="entry name" value="PhageMin_Tail"/>
    <property type="match status" value="1"/>
</dbReference>
<keyword evidence="5" id="KW-0175">Coiled coil</keyword>
<comment type="caution">
    <text evidence="9">The sequence shown here is derived from an EMBL/GenBank/DDBJ whole genome shotgun (WGS) entry which is preliminary data.</text>
</comment>
<evidence type="ECO:0000256" key="6">
    <source>
        <dbReference type="SAM" id="MobiDB-lite"/>
    </source>
</evidence>
<reference evidence="9 10" key="1">
    <citation type="submission" date="2020-02" db="EMBL/GenBank/DDBJ databases">
        <authorList>
            <person name="Brisse S."/>
        </authorList>
    </citation>
    <scope>NUCLEOTIDE SEQUENCE [LARGE SCALE GENOMIC DNA]</scope>
    <source>
        <strain evidence="9">CIP107547</strain>
    </source>
</reference>
<dbReference type="EMBL" id="CADDAV010000001">
    <property type="protein sequence ID" value="CAB0582302.1"/>
    <property type="molecule type" value="Genomic_DNA"/>
</dbReference>
<feature type="transmembrane region" description="Helical" evidence="7">
    <location>
        <begin position="603"/>
        <end position="625"/>
    </location>
</feature>
<feature type="coiled-coil region" evidence="5">
    <location>
        <begin position="93"/>
        <end position="134"/>
    </location>
</feature>
<sequence length="1880" mass="196697">MDSDATYVPILASFDGFFKSIDKNAEKAGQQAATTFAESMERNLQRAERAAEKAGTVFERAQNRAADAAAKTQIAELKLLEVKEKQGAKASEVAAAEAKVEKARRDQEAADKAVAKAAKSLASAQDDVAKATQQAGDAMEVNAEKAGLFSKMTGGLGDKLGALPALAAGAVAGFAGFAAIKETLLDVGSAFDSAYDTIRIGTGASGEAFAGLQQSMRNVAANNIGIGDDMEAVGTALADINTRLGLTGAPLEKMTAQMLQLQHMGVDADINAVSQALNGFGIEADAMPAALDSLFQVSQATGLTITELSNSAVKAGPQLRQFGFSMADSAALVGQLDKAGVNADGVLSKMSKALTTFAAEGKDAPKALNETITSIEQLVKAGNSQGAINLAEGIFGAKGAEQFVDAVQTGTLSVEDFMSATGATNDTISGLAAETASFKEHWHQFKMQAMLAIEPVATAVFNMLTPAILNLKDGFTSAIEFVENTLVPGFKKIPDVLAVTAQWLDDNRNKLIALAVAVSPIVVPFLVGLAAKWTAAGVAATVSAAKQAQAWVLTKIEAAQASAANIAALWTTGAGWIKAGAQATLGAGQIAGAWLLTKAQSGVSIVASIAAVGIGWVTTGIQALAGAAQVAAAWVIGLGPIAWVTAAIAAVGAGLVWFFTQTETGKQAWQSFTSALQAGWDLFSSALRTGWEMLKTAVFDAWTVRVETLKSVWEATTGAIGAGWEWLKGALYSGWMWISGNVIEGFKAGLSGLRDFFSSVVNGIKSTWATLRSALAKPVNFMINTVYNGGILKAWNVIAGLLPGLKQGNPLAGIPEHATGGRIAGPGTGTSDDVLMWGSNGEHMLTAKEVQRAGGHNAIYFMRDLIASRTPFTWDGGRFIAEHRKSVNDYGSEVKRRGIGNVDDNGLFSMLPKFKDGGAIRPMWELQLENGHKAAQSRNGNPYTWGYEDCSGYMSAIADAILHGGRGRRAWATGSFPGGQPWAPGLGKGFSVGVHDNPGGPGGGHTAGTLTGVGPYSTVNVESGGSHGTVAYGGPAIGADHAQFNGVRPGRFHLAIGADGAFETAGSGGVSPQAQRSMIAKAFGGVISTVMDPIAAKLPSPPPAWQTIPRGAYDSGKDALVKGVDNAVNSIEDSLATVYRGISKIPNLLKEKGPRGIEKKAKIYDRGGILGHGEIAINHGAPERILPPALTASFDKFTTVVPQVADRFGIIADKLLGTKIRETPTAPGSLNAQVDMEKLNDQLSGLHSMADKVVPVLETVNAMGIEGLKGLTHITGAWKEYVSVENSVAKAAEDSKAANEALATARKELADLEREIAKKGPNAKGQAEDSKKLAEARKKVSDAESKAVDSSSALEKALGDVAVGQIKLALSVVSAIAEIGKAIAGAFTAVYEGQSRGWSLVSQMAEEVEKGRQKLSEMRIENANLTIQQIKAINDLRIAQWDTHRAALNGALGIAQAQAELDKRRREGIMLGTSGIDAMARAMDRYRKTGIFAIEEVTWYTEEQKRKIKAAEWKVHEARIQSAIDQLDAQGKVELAGLAAAEATLKQHTAVRLLELSAQKLSAQAASFYGVTAQGATALERMNQGKALQGKGAGSIFGGILKGLGGAAGGAAAGFALGGPVGALLGGIAGLLFGGAGQVMNGIAEIKQGRMQESTYKKYAEEELKKLPPEVQKEIHSAGVMGGIASFFGGNGAMIASTPFEAMKIKNQFATWDYEKKLQSMEHDSSIQKQLLATQRAQIEQRLAAQKAALEAERDAAGYHAAAGEADNEGVRQAYDALAQDSARRARDLAETAQRGKSQLDEIVGRLKDLADRSAANIINQGINQTVVVKLEKTGRLHTDQDIAKALEETLNAVKGLEARVEMVEAARAPSALEAAHSQL</sequence>
<dbReference type="InterPro" id="IPR010090">
    <property type="entry name" value="Phage_tape_meas"/>
</dbReference>
<evidence type="ECO:0000256" key="1">
    <source>
        <dbReference type="ARBA" id="ARBA00004245"/>
    </source>
</evidence>
<dbReference type="GO" id="GO:0051231">
    <property type="term" value="P:spindle elongation"/>
    <property type="evidence" value="ECO:0007669"/>
    <property type="project" value="TreeGrafter"/>
</dbReference>